<evidence type="ECO:0000313" key="1">
    <source>
        <dbReference type="EMBL" id="VDK53474.1"/>
    </source>
</evidence>
<accession>A0A3P6SD08</accession>
<organism evidence="1 2">
    <name type="scientific">Cylicostephanus goldi</name>
    <name type="common">Nematode worm</name>
    <dbReference type="NCBI Taxonomy" id="71465"/>
    <lineage>
        <taxon>Eukaryota</taxon>
        <taxon>Metazoa</taxon>
        <taxon>Ecdysozoa</taxon>
        <taxon>Nematoda</taxon>
        <taxon>Chromadorea</taxon>
        <taxon>Rhabditida</taxon>
        <taxon>Rhabditina</taxon>
        <taxon>Rhabditomorpha</taxon>
        <taxon>Strongyloidea</taxon>
        <taxon>Strongylidae</taxon>
        <taxon>Cylicostephanus</taxon>
    </lineage>
</organism>
<keyword evidence="2" id="KW-1185">Reference proteome</keyword>
<dbReference type="AlphaFoldDB" id="A0A3P6SD08"/>
<evidence type="ECO:0000313" key="2">
    <source>
        <dbReference type="Proteomes" id="UP000271889"/>
    </source>
</evidence>
<sequence>MIFSSLLVFGKPAAGVATSQPPTNAPLSTASLSTASLPAQEKTGPDPAELAKAEKAAVAAARKAAKEAVQKFRKAWDEAHKDIHSFTINKQKAAEVIDEAVASLTHAENCETADEIERMVMELDEELCDMLRLLAEKKELVEEKTATYKETRDVELAYKRPLDLLERTHSDSVLQKFEDFTIRLHEAKKLIAETKKLSVVSKPRRASEFDPKFEVRLQESMKNMARYFTIVRAHVEDIERKMSHLALQKKKSSNTTANDQSLSNSTLVDQSLYEEAPSSVIYTPAFKPITIPKAGSKLQQRARMLEIMNAKKNMRIVTKKVEPLRIDAATADDTLSSSFLNVPNLETSLSQKISSPFRVKPPLAMRNASTQADAPAPPATTAPALPQSASGADFSIVFFLSKFCIFYTVLTPNLANSFI</sequence>
<dbReference type="Proteomes" id="UP000271889">
    <property type="component" value="Unassembled WGS sequence"/>
</dbReference>
<protein>
    <submittedName>
        <fullName evidence="1">Uncharacterized protein</fullName>
    </submittedName>
</protein>
<reference evidence="1 2" key="1">
    <citation type="submission" date="2018-11" db="EMBL/GenBank/DDBJ databases">
        <authorList>
            <consortium name="Pathogen Informatics"/>
        </authorList>
    </citation>
    <scope>NUCLEOTIDE SEQUENCE [LARGE SCALE GENOMIC DNA]</scope>
</reference>
<proteinExistence type="predicted"/>
<gene>
    <name evidence="1" type="ORF">CGOC_LOCUS2692</name>
</gene>
<dbReference type="EMBL" id="UYRV01006231">
    <property type="protein sequence ID" value="VDK53474.1"/>
    <property type="molecule type" value="Genomic_DNA"/>
</dbReference>
<name>A0A3P6SD08_CYLGO</name>
<dbReference type="OrthoDB" id="5877380at2759"/>